<evidence type="ECO:0008006" key="3">
    <source>
        <dbReference type="Google" id="ProtNLM"/>
    </source>
</evidence>
<evidence type="ECO:0000313" key="2">
    <source>
        <dbReference type="Proteomes" id="UP001299608"/>
    </source>
</evidence>
<gene>
    <name evidence="1" type="ORF">L0N08_10545</name>
</gene>
<evidence type="ECO:0000313" key="1">
    <source>
        <dbReference type="EMBL" id="MCG4745850.1"/>
    </source>
</evidence>
<comment type="caution">
    <text evidence="1">The sequence shown here is derived from an EMBL/GenBank/DDBJ whole genome shotgun (WGS) entry which is preliminary data.</text>
</comment>
<dbReference type="AlphaFoldDB" id="A0AAW5BNN7"/>
<sequence>MKEQFERKILHFAAALSDAYKEEDKKEGPGLAPLELKADELTEDFTAMVYAQWALYRKITEDDVDILGFSHLVNRLVFQQVMKDNGVLQN</sequence>
<proteinExistence type="predicted"/>
<protein>
    <recommendedName>
        <fullName evidence="3">Phage gp6-like head-tail connector protein</fullName>
    </recommendedName>
</protein>
<dbReference type="Proteomes" id="UP001299608">
    <property type="component" value="Unassembled WGS sequence"/>
</dbReference>
<dbReference type="EMBL" id="JAKNGE010000011">
    <property type="protein sequence ID" value="MCG4745850.1"/>
    <property type="molecule type" value="Genomic_DNA"/>
</dbReference>
<reference evidence="1" key="1">
    <citation type="submission" date="2022-01" db="EMBL/GenBank/DDBJ databases">
        <title>Collection of gut derived symbiotic bacterial strains cultured from healthy donors.</title>
        <authorList>
            <person name="Lin H."/>
            <person name="Kohout C."/>
            <person name="Waligurski E."/>
            <person name="Pamer E.G."/>
        </authorList>
    </citation>
    <scope>NUCLEOTIDE SEQUENCE</scope>
    <source>
        <strain evidence="1">DFI.6.55</strain>
    </source>
</reference>
<dbReference type="RefSeq" id="WP_238053545.1">
    <property type="nucleotide sequence ID" value="NZ_JAKNGE010000011.1"/>
</dbReference>
<name>A0AAW5BNN7_9FIRM</name>
<organism evidence="1 2">
    <name type="scientific">Enterocloster aldenensis</name>
    <dbReference type="NCBI Taxonomy" id="358742"/>
    <lineage>
        <taxon>Bacteria</taxon>
        <taxon>Bacillati</taxon>
        <taxon>Bacillota</taxon>
        <taxon>Clostridia</taxon>
        <taxon>Lachnospirales</taxon>
        <taxon>Lachnospiraceae</taxon>
        <taxon>Enterocloster</taxon>
    </lineage>
</organism>
<accession>A0AAW5BNN7</accession>